<accession>A0A094IYF2</accession>
<dbReference type="EMBL" id="JPZO01000190">
    <property type="protein sequence ID" value="KFZ32147.1"/>
    <property type="molecule type" value="Genomic_DNA"/>
</dbReference>
<proteinExistence type="predicted"/>
<protein>
    <submittedName>
        <fullName evidence="1">Uncharacterized protein</fullName>
    </submittedName>
</protein>
<dbReference type="AlphaFoldDB" id="A0A094IYF2"/>
<evidence type="ECO:0000313" key="1">
    <source>
        <dbReference type="EMBL" id="KFZ32147.1"/>
    </source>
</evidence>
<sequence length="72" mass="8823">MKEENLLNEEVNNLRNMVFITFVPKEDTIEKFYVSGHDQLKWYLEWTLDAMEKCIKYFKRNINCFNVDEQII</sequence>
<reference evidence="1" key="1">
    <citation type="submission" date="2014-08" db="EMBL/GenBank/DDBJ databases">
        <title>Fullgenome sequencing of Anoxybacillus sp.25 isolate from Garga hot-spring Russia.</title>
        <authorList>
            <person name="Rozanov A.S."/>
            <person name="Kotenko A.V."/>
            <person name="Malup T.K."/>
            <person name="Peltek S.E."/>
        </authorList>
    </citation>
    <scope>NUCLEOTIDE SEQUENCE [LARGE SCALE GENOMIC DNA]</scope>
    <source>
        <strain evidence="1">25</strain>
    </source>
</reference>
<organism evidence="1">
    <name type="scientific">Anoxybacillus flavithermus</name>
    <dbReference type="NCBI Taxonomy" id="33934"/>
    <lineage>
        <taxon>Bacteria</taxon>
        <taxon>Bacillati</taxon>
        <taxon>Bacillota</taxon>
        <taxon>Bacilli</taxon>
        <taxon>Bacillales</taxon>
        <taxon>Anoxybacillaceae</taxon>
        <taxon>Anoxybacillus</taxon>
    </lineage>
</organism>
<name>A0A094IYF2_9BACL</name>
<comment type="caution">
    <text evidence="1">The sequence shown here is derived from an EMBL/GenBank/DDBJ whole genome shotgun (WGS) entry which is preliminary data.</text>
</comment>
<gene>
    <name evidence="1" type="ORF">JS44_16450</name>
</gene>